<organism evidence="15 16">
    <name type="scientific">Aspergillus sclerotialis</name>
    <dbReference type="NCBI Taxonomy" id="2070753"/>
    <lineage>
        <taxon>Eukaryota</taxon>
        <taxon>Fungi</taxon>
        <taxon>Dikarya</taxon>
        <taxon>Ascomycota</taxon>
        <taxon>Pezizomycotina</taxon>
        <taxon>Eurotiomycetes</taxon>
        <taxon>Eurotiomycetidae</taxon>
        <taxon>Eurotiales</taxon>
        <taxon>Aspergillaceae</taxon>
        <taxon>Aspergillus</taxon>
        <taxon>Aspergillus subgen. Polypaecilum</taxon>
    </lineage>
</organism>
<dbReference type="FunFam" id="3.20.20.300:FF:000002">
    <property type="entry name" value="Probable beta-glucosidase"/>
    <property type="match status" value="1"/>
</dbReference>
<dbReference type="PRINTS" id="PR00133">
    <property type="entry name" value="GLHYDRLASE3"/>
</dbReference>
<dbReference type="InterPro" id="IPR050288">
    <property type="entry name" value="Cellulose_deg_GH3"/>
</dbReference>
<gene>
    <name evidence="15" type="ORF">PHISCL_08641</name>
</gene>
<keyword evidence="9 12" id="KW-0119">Carbohydrate metabolism</keyword>
<dbReference type="InterPro" id="IPR036962">
    <property type="entry name" value="Glyco_hydro_3_N_sf"/>
</dbReference>
<keyword evidence="7" id="KW-0136">Cellulose degradation</keyword>
<dbReference type="Gene3D" id="3.20.20.300">
    <property type="entry name" value="Glycoside hydrolase, family 3, N-terminal domain"/>
    <property type="match status" value="1"/>
</dbReference>
<dbReference type="Gene3D" id="2.60.40.10">
    <property type="entry name" value="Immunoglobulins"/>
    <property type="match status" value="1"/>
</dbReference>
<feature type="chain" id="PRO_5017406864" description="beta-glucosidase" evidence="13">
    <location>
        <begin position="19"/>
        <end position="858"/>
    </location>
</feature>
<comment type="catalytic activity">
    <reaction evidence="1 12">
        <text>Hydrolysis of terminal, non-reducing beta-D-glucosyl residues with release of beta-D-glucose.</text>
        <dbReference type="EC" id="3.2.1.21"/>
    </reaction>
</comment>
<dbReference type="InterPro" id="IPR013783">
    <property type="entry name" value="Ig-like_fold"/>
</dbReference>
<keyword evidence="11 12" id="KW-0624">Polysaccharide degradation</keyword>
<dbReference type="UniPathway" id="UPA00696"/>
<keyword evidence="10 12" id="KW-0326">Glycosidase</keyword>
<comment type="pathway">
    <text evidence="2 12">Glycan metabolism; cellulose degradation.</text>
</comment>
<accession>A0A3A2Z7E9</accession>
<dbReference type="PANTHER" id="PTHR42715:SF29">
    <property type="entry name" value="BETA-GLUCOSIDASE A-RELATED"/>
    <property type="match status" value="1"/>
</dbReference>
<keyword evidence="5 13" id="KW-0732">Signal</keyword>
<evidence type="ECO:0000313" key="16">
    <source>
        <dbReference type="Proteomes" id="UP000266188"/>
    </source>
</evidence>
<comment type="caution">
    <text evidence="15">The sequence shown here is derived from an EMBL/GenBank/DDBJ whole genome shotgun (WGS) entry which is preliminary data.</text>
</comment>
<evidence type="ECO:0000256" key="4">
    <source>
        <dbReference type="ARBA" id="ARBA00012744"/>
    </source>
</evidence>
<reference evidence="16" key="1">
    <citation type="submission" date="2017-02" db="EMBL/GenBank/DDBJ databases">
        <authorList>
            <person name="Tafer H."/>
            <person name="Lopandic K."/>
        </authorList>
    </citation>
    <scope>NUCLEOTIDE SEQUENCE [LARGE SCALE GENOMIC DNA]</scope>
    <source>
        <strain evidence="16">CBS 366.77</strain>
    </source>
</reference>
<dbReference type="InterPro" id="IPR001764">
    <property type="entry name" value="Glyco_hydro_3_N"/>
</dbReference>
<keyword evidence="16" id="KW-1185">Reference proteome</keyword>
<dbReference type="Pfam" id="PF01915">
    <property type="entry name" value="Glyco_hydro_3_C"/>
    <property type="match status" value="1"/>
</dbReference>
<dbReference type="SMART" id="SM01217">
    <property type="entry name" value="Fn3_like"/>
    <property type="match status" value="1"/>
</dbReference>
<sequence>MRLGWLEAVALTATIANAKDLAYSPPYYPSPWANGHGEWAEAHQKAVELVSQMTLVEKVNLTTGTGWMEDRCVGVTGSVPRLGIWGLCLQDAPLGIRFGDYASAFPAGVNVAATWDRKLAYLRGHAMGEEFRDKGIDAQLGPVAGPLGRYPDGGRNWEGFAPDPVLTGIMIAETIKGIQDAGVIATAKHFILNEEEHFRQAPEAQGYGYNVSESLSSNVDDKTMHEMYLWPFADAVRAGVGAVMCSYNQINNSYGCSNSYTMNKLLKAELGFQGFIMTDWQAHHSGVGDALAGLDMSMPGDVTFDSGTSYYGTNLTVAVLNGTVPEWRVDDMAVRIMSAYFKVGRDQVRTPPNFSSWTTNEYGYEHVIASEGWTKVNHRVNVRRNHAKVIHDVGVASTVLLKNDGALPLTCKEKFVAILGEDAGSNPLGANGCDDRGCDNGTLAMGWGSGSANFPYLVTPEQAIQHEVMKGEGTVIAATDNWNLENMASIASQASVALVFVNADSGEGYISVDGNEGDRKNLTLWKNGEELIKTVTQNCNNTVVVMHTVGPVLIDSWYDNPNVTAIIWAGLPGQESGNAIVDVLYGRVSPGGKSPFTWGKTRKDYGPALLTQPNNGHGAPQDNFDDGVFIDYRNFDKNQETPIYEFGYGLSYTTFAYSNLNVHRLPARPYHPAQGRTTHAPSYGKPGEASDYLYPEGLDRVDLFIYPWLNSTDLKKSANDPDYGMKHDEYIPDGARDGRPQELLPASGAPGGNSGLYEDLYRVSVTIKNTGHVVGDEVPQLYVSLGGPDDPVVVLRQFDRITLAPGQETVWQTTLNRRDLSNWDTASQNWVITKHPKKIHVGSSSRKLPLEAPLQDLH</sequence>
<keyword evidence="8" id="KW-0325">Glycoprotein</keyword>
<evidence type="ECO:0000259" key="14">
    <source>
        <dbReference type="SMART" id="SM01217"/>
    </source>
</evidence>
<evidence type="ECO:0000256" key="11">
    <source>
        <dbReference type="ARBA" id="ARBA00023326"/>
    </source>
</evidence>
<evidence type="ECO:0000256" key="12">
    <source>
        <dbReference type="RuleBase" id="RU361161"/>
    </source>
</evidence>
<evidence type="ECO:0000256" key="7">
    <source>
        <dbReference type="ARBA" id="ARBA00023001"/>
    </source>
</evidence>
<dbReference type="GO" id="GO:0030245">
    <property type="term" value="P:cellulose catabolic process"/>
    <property type="evidence" value="ECO:0007669"/>
    <property type="project" value="UniProtKB-UniPathway"/>
</dbReference>
<dbReference type="InterPro" id="IPR026891">
    <property type="entry name" value="Fn3-like"/>
</dbReference>
<dbReference type="FunFam" id="2.60.40.10:FF:001391">
    <property type="entry name" value="Beta-glucosidase"/>
    <property type="match status" value="1"/>
</dbReference>
<evidence type="ECO:0000256" key="3">
    <source>
        <dbReference type="ARBA" id="ARBA00005336"/>
    </source>
</evidence>
<dbReference type="InterPro" id="IPR002772">
    <property type="entry name" value="Glyco_hydro_3_C"/>
</dbReference>
<dbReference type="InterPro" id="IPR036881">
    <property type="entry name" value="Glyco_hydro_3_C_sf"/>
</dbReference>
<comment type="similarity">
    <text evidence="3 12">Belongs to the glycosyl hydrolase 3 family.</text>
</comment>
<dbReference type="STRING" id="2070753.A0A3A2Z7E9"/>
<dbReference type="Gene3D" id="3.40.50.1700">
    <property type="entry name" value="Glycoside hydrolase family 3 C-terminal domain"/>
    <property type="match status" value="1"/>
</dbReference>
<dbReference type="FunFam" id="3.40.50.1700:FF:000003">
    <property type="entry name" value="Probable beta-glucosidase"/>
    <property type="match status" value="1"/>
</dbReference>
<evidence type="ECO:0000256" key="8">
    <source>
        <dbReference type="ARBA" id="ARBA00023180"/>
    </source>
</evidence>
<dbReference type="SUPFAM" id="SSF51445">
    <property type="entry name" value="(Trans)glycosidases"/>
    <property type="match status" value="1"/>
</dbReference>
<dbReference type="GO" id="GO:0008422">
    <property type="term" value="F:beta-glucosidase activity"/>
    <property type="evidence" value="ECO:0007669"/>
    <property type="project" value="UniProtKB-EC"/>
</dbReference>
<dbReference type="EC" id="3.2.1.21" evidence="4 12"/>
<dbReference type="AlphaFoldDB" id="A0A3A2Z7E9"/>
<protein>
    <recommendedName>
        <fullName evidence="4 12">beta-glucosidase</fullName>
        <ecNumber evidence="4 12">3.2.1.21</ecNumber>
    </recommendedName>
</protein>
<evidence type="ECO:0000256" key="10">
    <source>
        <dbReference type="ARBA" id="ARBA00023295"/>
    </source>
</evidence>
<evidence type="ECO:0000313" key="15">
    <source>
        <dbReference type="EMBL" id="RJE19028.1"/>
    </source>
</evidence>
<feature type="signal peptide" evidence="13">
    <location>
        <begin position="1"/>
        <end position="18"/>
    </location>
</feature>
<evidence type="ECO:0000256" key="5">
    <source>
        <dbReference type="ARBA" id="ARBA00022729"/>
    </source>
</evidence>
<dbReference type="EMBL" id="MVGC01000460">
    <property type="protein sequence ID" value="RJE19028.1"/>
    <property type="molecule type" value="Genomic_DNA"/>
</dbReference>
<dbReference type="InterPro" id="IPR019800">
    <property type="entry name" value="Glyco_hydro_3_AS"/>
</dbReference>
<keyword evidence="6 12" id="KW-0378">Hydrolase</keyword>
<evidence type="ECO:0000256" key="2">
    <source>
        <dbReference type="ARBA" id="ARBA00004987"/>
    </source>
</evidence>
<evidence type="ECO:0000256" key="1">
    <source>
        <dbReference type="ARBA" id="ARBA00000448"/>
    </source>
</evidence>
<evidence type="ECO:0000256" key="6">
    <source>
        <dbReference type="ARBA" id="ARBA00022801"/>
    </source>
</evidence>
<proteinExistence type="inferred from homology"/>
<dbReference type="SUPFAM" id="SSF52279">
    <property type="entry name" value="Beta-D-glucan exohydrolase, C-terminal domain"/>
    <property type="match status" value="1"/>
</dbReference>
<dbReference type="OrthoDB" id="416222at2759"/>
<feature type="domain" description="Fibronectin type III-like" evidence="14">
    <location>
        <begin position="777"/>
        <end position="845"/>
    </location>
</feature>
<name>A0A3A2Z7E9_9EURO</name>
<dbReference type="Pfam" id="PF14310">
    <property type="entry name" value="Fn3-like"/>
    <property type="match status" value="1"/>
</dbReference>
<evidence type="ECO:0000256" key="13">
    <source>
        <dbReference type="SAM" id="SignalP"/>
    </source>
</evidence>
<evidence type="ECO:0000256" key="9">
    <source>
        <dbReference type="ARBA" id="ARBA00023277"/>
    </source>
</evidence>
<dbReference type="PROSITE" id="PS00775">
    <property type="entry name" value="GLYCOSYL_HYDROL_F3"/>
    <property type="match status" value="1"/>
</dbReference>
<dbReference type="PANTHER" id="PTHR42715">
    <property type="entry name" value="BETA-GLUCOSIDASE"/>
    <property type="match status" value="1"/>
</dbReference>
<dbReference type="Proteomes" id="UP000266188">
    <property type="component" value="Unassembled WGS sequence"/>
</dbReference>
<dbReference type="InterPro" id="IPR017853">
    <property type="entry name" value="GH"/>
</dbReference>
<dbReference type="Pfam" id="PF00933">
    <property type="entry name" value="Glyco_hydro_3"/>
    <property type="match status" value="1"/>
</dbReference>